<evidence type="ECO:0000313" key="2">
    <source>
        <dbReference type="Proteomes" id="UP001055117"/>
    </source>
</evidence>
<dbReference type="EMBL" id="BPQG01000091">
    <property type="protein sequence ID" value="GJD46773.1"/>
    <property type="molecule type" value="Genomic_DNA"/>
</dbReference>
<keyword evidence="2" id="KW-1185">Reference proteome</keyword>
<evidence type="ECO:0000313" key="1">
    <source>
        <dbReference type="EMBL" id="GJD46773.1"/>
    </source>
</evidence>
<sequence length="37" mass="4299">MGLIYYLNDVDLLDNWTFAGHPSSLCNKLRVTRFHST</sequence>
<dbReference type="Proteomes" id="UP001055117">
    <property type="component" value="Unassembled WGS sequence"/>
</dbReference>
<gene>
    <name evidence="1" type="ORF">AFCDBAGC_4657</name>
</gene>
<accession>A0ABQ4QND5</accession>
<proteinExistence type="predicted"/>
<organism evidence="1 2">
    <name type="scientific">Methylobacterium cerastii</name>
    <dbReference type="NCBI Taxonomy" id="932741"/>
    <lineage>
        <taxon>Bacteria</taxon>
        <taxon>Pseudomonadati</taxon>
        <taxon>Pseudomonadota</taxon>
        <taxon>Alphaproteobacteria</taxon>
        <taxon>Hyphomicrobiales</taxon>
        <taxon>Methylobacteriaceae</taxon>
        <taxon>Methylobacterium</taxon>
    </lineage>
</organism>
<reference evidence="1 2" key="1">
    <citation type="journal article" date="2021" name="Front. Microbiol.">
        <title>Comprehensive Comparative Genomics and Phenotyping of Methylobacterium Species.</title>
        <authorList>
            <person name="Alessa O."/>
            <person name="Ogura Y."/>
            <person name="Fujitani Y."/>
            <person name="Takami H."/>
            <person name="Hayashi T."/>
            <person name="Sahin N."/>
            <person name="Tani A."/>
        </authorList>
    </citation>
    <scope>NUCLEOTIDE SEQUENCE [LARGE SCALE GENOMIC DNA]</scope>
    <source>
        <strain evidence="1 2">DSM 23679</strain>
    </source>
</reference>
<comment type="caution">
    <text evidence="1">The sequence shown here is derived from an EMBL/GenBank/DDBJ whole genome shotgun (WGS) entry which is preliminary data.</text>
</comment>
<protein>
    <submittedName>
        <fullName evidence="1">Uncharacterized protein</fullName>
    </submittedName>
</protein>
<name>A0ABQ4QND5_9HYPH</name>